<dbReference type="Gene3D" id="1.10.630.10">
    <property type="entry name" value="Cytochrome P450"/>
    <property type="match status" value="1"/>
</dbReference>
<keyword evidence="5" id="KW-0560">Oxidoreductase</keyword>
<keyword evidence="4 5" id="KW-0349">Heme</keyword>
<dbReference type="AlphaFoldDB" id="U4KZ54"/>
<evidence type="ECO:0000256" key="3">
    <source>
        <dbReference type="ARBA" id="ARBA00023004"/>
    </source>
</evidence>
<evidence type="ECO:0000313" key="6">
    <source>
        <dbReference type="EMBL" id="CCX07710.1"/>
    </source>
</evidence>
<gene>
    <name evidence="6" type="ORF">PCON_07299</name>
</gene>
<dbReference type="GO" id="GO:0016705">
    <property type="term" value="F:oxidoreductase activity, acting on paired donors, with incorporation or reduction of molecular oxygen"/>
    <property type="evidence" value="ECO:0007669"/>
    <property type="project" value="InterPro"/>
</dbReference>
<dbReference type="GO" id="GO:0004497">
    <property type="term" value="F:monooxygenase activity"/>
    <property type="evidence" value="ECO:0007669"/>
    <property type="project" value="UniProtKB-KW"/>
</dbReference>
<dbReference type="InterPro" id="IPR001128">
    <property type="entry name" value="Cyt_P450"/>
</dbReference>
<accession>U4KZ54</accession>
<comment type="cofactor">
    <cofactor evidence="1 4">
        <name>heme</name>
        <dbReference type="ChEBI" id="CHEBI:30413"/>
    </cofactor>
</comment>
<evidence type="ECO:0000256" key="1">
    <source>
        <dbReference type="ARBA" id="ARBA00001971"/>
    </source>
</evidence>
<dbReference type="SUPFAM" id="SSF48264">
    <property type="entry name" value="Cytochrome P450"/>
    <property type="match status" value="1"/>
</dbReference>
<dbReference type="InterPro" id="IPR050121">
    <property type="entry name" value="Cytochrome_P450_monoxygenase"/>
</dbReference>
<keyword evidence="6" id="KW-0489">Methyltransferase</keyword>
<protein>
    <submittedName>
        <fullName evidence="6">Similar to Pisatin demethylase acc. no. P38364</fullName>
    </submittedName>
</protein>
<dbReference type="PRINTS" id="PR00463">
    <property type="entry name" value="EP450I"/>
</dbReference>
<name>U4KZ54_PYROM</name>
<dbReference type="eggNOG" id="KOG0156">
    <property type="taxonomic scope" value="Eukaryota"/>
</dbReference>
<dbReference type="STRING" id="1076935.U4KZ54"/>
<dbReference type="PANTHER" id="PTHR24305:SF85">
    <property type="entry name" value="P450, PUTATIVE (EUROFUNG)-RELATED"/>
    <property type="match status" value="1"/>
</dbReference>
<dbReference type="Proteomes" id="UP000018144">
    <property type="component" value="Unassembled WGS sequence"/>
</dbReference>
<dbReference type="InterPro" id="IPR036396">
    <property type="entry name" value="Cyt_P450_sf"/>
</dbReference>
<dbReference type="EMBL" id="HF935364">
    <property type="protein sequence ID" value="CCX07710.1"/>
    <property type="molecule type" value="Genomic_DNA"/>
</dbReference>
<dbReference type="GO" id="GO:0008168">
    <property type="term" value="F:methyltransferase activity"/>
    <property type="evidence" value="ECO:0007669"/>
    <property type="project" value="UniProtKB-KW"/>
</dbReference>
<organism evidence="6 7">
    <name type="scientific">Pyronema omphalodes (strain CBS 100304)</name>
    <name type="common">Pyronema confluens</name>
    <dbReference type="NCBI Taxonomy" id="1076935"/>
    <lineage>
        <taxon>Eukaryota</taxon>
        <taxon>Fungi</taxon>
        <taxon>Dikarya</taxon>
        <taxon>Ascomycota</taxon>
        <taxon>Pezizomycotina</taxon>
        <taxon>Pezizomycetes</taxon>
        <taxon>Pezizales</taxon>
        <taxon>Pyronemataceae</taxon>
        <taxon>Pyronema</taxon>
    </lineage>
</organism>
<keyword evidence="6" id="KW-0808">Transferase</keyword>
<dbReference type="CDD" id="cd11060">
    <property type="entry name" value="CYP57A1-like"/>
    <property type="match status" value="1"/>
</dbReference>
<dbReference type="Pfam" id="PF00067">
    <property type="entry name" value="p450"/>
    <property type="match status" value="1"/>
</dbReference>
<dbReference type="GO" id="GO:0005506">
    <property type="term" value="F:iron ion binding"/>
    <property type="evidence" value="ECO:0007669"/>
    <property type="project" value="InterPro"/>
</dbReference>
<evidence type="ECO:0000256" key="2">
    <source>
        <dbReference type="ARBA" id="ARBA00022723"/>
    </source>
</evidence>
<keyword evidence="7" id="KW-1185">Reference proteome</keyword>
<dbReference type="PROSITE" id="PS00086">
    <property type="entry name" value="CYTOCHROME_P450"/>
    <property type="match status" value="1"/>
</dbReference>
<reference evidence="6 7" key="1">
    <citation type="journal article" date="2013" name="PLoS Genet.">
        <title>The genome and development-dependent transcriptomes of Pyronema confluens: a window into fungal evolution.</title>
        <authorList>
            <person name="Traeger S."/>
            <person name="Altegoer F."/>
            <person name="Freitag M."/>
            <person name="Gabaldon T."/>
            <person name="Kempken F."/>
            <person name="Kumar A."/>
            <person name="Marcet-Houben M."/>
            <person name="Poggeler S."/>
            <person name="Stajich J.E."/>
            <person name="Nowrousian M."/>
        </authorList>
    </citation>
    <scope>NUCLEOTIDE SEQUENCE [LARGE SCALE GENOMIC DNA]</scope>
    <source>
        <strain evidence="7">CBS 100304</strain>
        <tissue evidence="6">Vegetative mycelium</tissue>
    </source>
</reference>
<dbReference type="InterPro" id="IPR017972">
    <property type="entry name" value="Cyt_P450_CS"/>
</dbReference>
<evidence type="ECO:0000313" key="7">
    <source>
        <dbReference type="Proteomes" id="UP000018144"/>
    </source>
</evidence>
<keyword evidence="5" id="KW-0503">Monooxygenase</keyword>
<dbReference type="InterPro" id="IPR002401">
    <property type="entry name" value="Cyt_P450_E_grp-I"/>
</dbReference>
<dbReference type="PRINTS" id="PR00385">
    <property type="entry name" value="P450"/>
</dbReference>
<dbReference type="OrthoDB" id="3934656at2759"/>
<dbReference type="GO" id="GO:0032259">
    <property type="term" value="P:methylation"/>
    <property type="evidence" value="ECO:0007669"/>
    <property type="project" value="UniProtKB-KW"/>
</dbReference>
<keyword evidence="2 4" id="KW-0479">Metal-binding</keyword>
<sequence>MAPGFYCSLKGTTDMASTLLDQVYLAYQTATPIQIAATVIALITASILHSIIKTRYFHPLSQFPGPFWASITRWWIVYHLLKGDEYSILYELHKKYGPVFRVTPTMLMCSDPKMLPVIYHRRADKSNHYGPGGFGKTPGVFNIQSHDDHVVARKLIASPYSMTNLKRTEPLIDGRVVEWISKLDKEFATTGKTMEYSSWSSYFTYDVISELAFGKPLGFVEKGYDIDDLIVSFHKGALSFNVMARLHPLTNFFKKTGLGALLLPKPGDGSGVGNVMKIRDDLIASRLKELENPLASPRKDMLQSFLDARSITHDDGSSLDMENLKAEVLLVLLGGADTTATAFEALMYYLMTNPGCFKKVLAEIDNAPLSAIPQYDEVLQHCPYYVACVKEALRLCPPTPNMFPRVVPPGGLNLYGKFAPEGMEMSCNAFVTQRNTDMYGEDALEYKPERWLDTEKAAEFEKFDFTFGYGTRKCMGMNISFMELYKAPLQLFKGYAPRLVKKDGKEPRVIVVGGMARWENLYVAIEKRKL</sequence>
<dbReference type="GO" id="GO:0020037">
    <property type="term" value="F:heme binding"/>
    <property type="evidence" value="ECO:0007669"/>
    <property type="project" value="InterPro"/>
</dbReference>
<feature type="binding site" description="axial binding residue" evidence="4">
    <location>
        <position position="474"/>
    </location>
    <ligand>
        <name>heme</name>
        <dbReference type="ChEBI" id="CHEBI:30413"/>
    </ligand>
    <ligandPart>
        <name>Fe</name>
        <dbReference type="ChEBI" id="CHEBI:18248"/>
    </ligandPart>
</feature>
<evidence type="ECO:0000256" key="5">
    <source>
        <dbReference type="RuleBase" id="RU000461"/>
    </source>
</evidence>
<keyword evidence="3 4" id="KW-0408">Iron</keyword>
<proteinExistence type="inferred from homology"/>
<dbReference type="PANTHER" id="PTHR24305">
    <property type="entry name" value="CYTOCHROME P450"/>
    <property type="match status" value="1"/>
</dbReference>
<evidence type="ECO:0000256" key="4">
    <source>
        <dbReference type="PIRSR" id="PIRSR602401-1"/>
    </source>
</evidence>
<comment type="similarity">
    <text evidence="5">Belongs to the cytochrome P450 family.</text>
</comment>